<evidence type="ECO:0000313" key="1">
    <source>
        <dbReference type="EMBL" id="KAK7311339.1"/>
    </source>
</evidence>
<gene>
    <name evidence="1" type="ORF">RJT34_09408</name>
</gene>
<keyword evidence="2" id="KW-1185">Reference proteome</keyword>
<protein>
    <submittedName>
        <fullName evidence="1">Uncharacterized protein</fullName>
    </submittedName>
</protein>
<proteinExistence type="predicted"/>
<comment type="caution">
    <text evidence="1">The sequence shown here is derived from an EMBL/GenBank/DDBJ whole genome shotgun (WGS) entry which is preliminary data.</text>
</comment>
<dbReference type="EMBL" id="JAYKXN010000002">
    <property type="protein sequence ID" value="KAK7311339.1"/>
    <property type="molecule type" value="Genomic_DNA"/>
</dbReference>
<dbReference type="Proteomes" id="UP001359559">
    <property type="component" value="Unassembled WGS sequence"/>
</dbReference>
<reference evidence="1 2" key="1">
    <citation type="submission" date="2024-01" db="EMBL/GenBank/DDBJ databases">
        <title>The genomes of 5 underutilized Papilionoideae crops provide insights into root nodulation and disease resistance.</title>
        <authorList>
            <person name="Yuan L."/>
        </authorList>
    </citation>
    <scope>NUCLEOTIDE SEQUENCE [LARGE SCALE GENOMIC DNA]</scope>
    <source>
        <strain evidence="1">LY-2023</strain>
        <tissue evidence="1">Leaf</tissue>
    </source>
</reference>
<dbReference type="AlphaFoldDB" id="A0AAN9K6X5"/>
<accession>A0AAN9K6X5</accession>
<evidence type="ECO:0000313" key="2">
    <source>
        <dbReference type="Proteomes" id="UP001359559"/>
    </source>
</evidence>
<organism evidence="1 2">
    <name type="scientific">Clitoria ternatea</name>
    <name type="common">Butterfly pea</name>
    <dbReference type="NCBI Taxonomy" id="43366"/>
    <lineage>
        <taxon>Eukaryota</taxon>
        <taxon>Viridiplantae</taxon>
        <taxon>Streptophyta</taxon>
        <taxon>Embryophyta</taxon>
        <taxon>Tracheophyta</taxon>
        <taxon>Spermatophyta</taxon>
        <taxon>Magnoliopsida</taxon>
        <taxon>eudicotyledons</taxon>
        <taxon>Gunneridae</taxon>
        <taxon>Pentapetalae</taxon>
        <taxon>rosids</taxon>
        <taxon>fabids</taxon>
        <taxon>Fabales</taxon>
        <taxon>Fabaceae</taxon>
        <taxon>Papilionoideae</taxon>
        <taxon>50 kb inversion clade</taxon>
        <taxon>NPAAA clade</taxon>
        <taxon>indigoferoid/millettioid clade</taxon>
        <taxon>Phaseoleae</taxon>
        <taxon>Clitoria</taxon>
    </lineage>
</organism>
<name>A0AAN9K6X5_CLITE</name>
<sequence length="68" mass="7781">MEPRNRSEPNDLATRHNGIKTSRFFHGVHPLTCLKLKTQIRFQVKCPLPSLFPRLLEFTSGSCWSASP</sequence>